<dbReference type="GO" id="GO:0003697">
    <property type="term" value="F:single-stranded DNA binding"/>
    <property type="evidence" value="ECO:0007669"/>
    <property type="project" value="TreeGrafter"/>
</dbReference>
<feature type="compositionally biased region" description="Acidic residues" evidence="6">
    <location>
        <begin position="160"/>
        <end position="196"/>
    </location>
</feature>
<dbReference type="Proteomes" id="UP001165065">
    <property type="component" value="Unassembled WGS sequence"/>
</dbReference>
<evidence type="ECO:0000256" key="2">
    <source>
        <dbReference type="ARBA" id="ARBA00010727"/>
    </source>
</evidence>
<evidence type="ECO:0000256" key="5">
    <source>
        <dbReference type="ARBA" id="ARBA00023306"/>
    </source>
</evidence>
<dbReference type="PANTHER" id="PTHR10507">
    <property type="entry name" value="CDC45-RELATED PROTEIN"/>
    <property type="match status" value="1"/>
</dbReference>
<reference evidence="8" key="1">
    <citation type="journal article" date="2023" name="Commun. Biol.">
        <title>Genome analysis of Parmales, the sister group of diatoms, reveals the evolutionary specialization of diatoms from phago-mixotrophs to photoautotrophs.</title>
        <authorList>
            <person name="Ban H."/>
            <person name="Sato S."/>
            <person name="Yoshikawa S."/>
            <person name="Yamada K."/>
            <person name="Nakamura Y."/>
            <person name="Ichinomiya M."/>
            <person name="Sato N."/>
            <person name="Blanc-Mathieu R."/>
            <person name="Endo H."/>
            <person name="Kuwata A."/>
            <person name="Ogata H."/>
        </authorList>
    </citation>
    <scope>NUCLEOTIDE SEQUENCE [LARGE SCALE GENOMIC DNA]</scope>
</reference>
<dbReference type="GO" id="GO:0003682">
    <property type="term" value="F:chromatin binding"/>
    <property type="evidence" value="ECO:0007669"/>
    <property type="project" value="TreeGrafter"/>
</dbReference>
<sequence length="696" mass="76619">MLLDRSQLRNFYDQVVNDFHSLRKTVHILVNPTVDGLCSQIMLTKLLQSDSVPYTVHYVQSKSKLLKILSSPNAASNGDDSDSDAESVDPSDLPSYVLINCGSTIPLPVPCYVIDSLRPFNLRNVYSEDVYIVAGELETRDEADEYLSQGVGDGDYLTDGGEDEDTDEEDGVSESEGEEEEEEDQDDGEEEADFDDVEGRSEKKRKPNPQGEEVEEGEEGDQAAADAEADDAEEKEEEQEDIDPIKSMRSRRERIISYYNQGSCHSYPTSYVLLHLTASSRFSGDSGMLWMAMVGSSSCLQEGKIDVEGWREVAAGLERERVKLGELGTGMGAEVVMGEDGRTQVQTSQRGNIVREAEFRFCLLSSWSLYDAMYYSNYVSSRMSCFKGRGEAKLKEMLAKMGVPLDEAKQSWAFMKPEFRKKVKAMIHEYKEEYGLPDVEVEGFKMVTGFNSTVSSSDVALAVRGILDTGSSGGEAGVAAVAEAVDSLKVGGTSTEEGSTLATLVNGGNVGGRGISRGIALAKTDRVKVMEAAVSMVEKSEIVAYKHFRFAYIHATGIGANGGVKGNSRAGQEKDKENNNMGRAEFGTPGKLGMLANFLMDVHRENGKWKGRKAKPLVLLAERPEDGMYLVGAYNCMEKSGTVANNKFGRRFEIAARQCGGGEEKVMRERFDDFVVEVPRKTVQNFVQQLHVIMEQ</sequence>
<evidence type="ECO:0000256" key="6">
    <source>
        <dbReference type="SAM" id="MobiDB-lite"/>
    </source>
</evidence>
<dbReference type="AlphaFoldDB" id="A0A9W7LGB0"/>
<keyword evidence="8" id="KW-1185">Reference proteome</keyword>
<dbReference type="GO" id="GO:0000727">
    <property type="term" value="P:double-strand break repair via break-induced replication"/>
    <property type="evidence" value="ECO:0007669"/>
    <property type="project" value="TreeGrafter"/>
</dbReference>
<comment type="caution">
    <text evidence="7">The sequence shown here is derived from an EMBL/GenBank/DDBJ whole genome shotgun (WGS) entry which is preliminary data.</text>
</comment>
<dbReference type="GO" id="GO:0031261">
    <property type="term" value="C:DNA replication preinitiation complex"/>
    <property type="evidence" value="ECO:0007669"/>
    <property type="project" value="TreeGrafter"/>
</dbReference>
<comment type="similarity">
    <text evidence="2">Belongs to the CDC45 family.</text>
</comment>
<keyword evidence="3" id="KW-0235">DNA replication</keyword>
<dbReference type="Pfam" id="PF02724">
    <property type="entry name" value="CDC45"/>
    <property type="match status" value="1"/>
</dbReference>
<feature type="compositionally biased region" description="Acidic residues" evidence="6">
    <location>
        <begin position="212"/>
        <end position="242"/>
    </location>
</feature>
<gene>
    <name evidence="7" type="ORF">TrCOL_g5117</name>
</gene>
<dbReference type="GO" id="GO:0003688">
    <property type="term" value="F:DNA replication origin binding"/>
    <property type="evidence" value="ECO:0007669"/>
    <property type="project" value="TreeGrafter"/>
</dbReference>
<dbReference type="GO" id="GO:0006270">
    <property type="term" value="P:DNA replication initiation"/>
    <property type="evidence" value="ECO:0007669"/>
    <property type="project" value="InterPro"/>
</dbReference>
<evidence type="ECO:0000256" key="1">
    <source>
        <dbReference type="ARBA" id="ARBA00004123"/>
    </source>
</evidence>
<dbReference type="OrthoDB" id="10258882at2759"/>
<evidence type="ECO:0000256" key="3">
    <source>
        <dbReference type="ARBA" id="ARBA00022705"/>
    </source>
</evidence>
<evidence type="ECO:0000313" key="8">
    <source>
        <dbReference type="Proteomes" id="UP001165065"/>
    </source>
</evidence>
<proteinExistence type="inferred from homology"/>
<accession>A0A9W7LGB0</accession>
<dbReference type="PANTHER" id="PTHR10507:SF0">
    <property type="entry name" value="CELL DIVISION CONTROL PROTEIN 45 HOMOLOG"/>
    <property type="match status" value="1"/>
</dbReference>
<protein>
    <submittedName>
        <fullName evidence="7">Uncharacterized protein</fullName>
    </submittedName>
</protein>
<dbReference type="GO" id="GO:1902977">
    <property type="term" value="P:mitotic DNA replication preinitiation complex assembly"/>
    <property type="evidence" value="ECO:0007669"/>
    <property type="project" value="TreeGrafter"/>
</dbReference>
<evidence type="ECO:0000313" key="7">
    <source>
        <dbReference type="EMBL" id="GMI49048.1"/>
    </source>
</evidence>
<keyword evidence="4" id="KW-0539">Nucleus</keyword>
<keyword evidence="5" id="KW-0131">Cell cycle</keyword>
<organism evidence="7 8">
    <name type="scientific">Triparma columacea</name>
    <dbReference type="NCBI Taxonomy" id="722753"/>
    <lineage>
        <taxon>Eukaryota</taxon>
        <taxon>Sar</taxon>
        <taxon>Stramenopiles</taxon>
        <taxon>Ochrophyta</taxon>
        <taxon>Bolidophyceae</taxon>
        <taxon>Parmales</taxon>
        <taxon>Triparmaceae</taxon>
        <taxon>Triparma</taxon>
    </lineage>
</organism>
<dbReference type="InterPro" id="IPR003874">
    <property type="entry name" value="CDC45"/>
</dbReference>
<name>A0A9W7LGB0_9STRA</name>
<comment type="subcellular location">
    <subcellularLocation>
        <location evidence="1">Nucleus</location>
    </subcellularLocation>
</comment>
<feature type="region of interest" description="Disordered" evidence="6">
    <location>
        <begin position="564"/>
        <end position="583"/>
    </location>
</feature>
<dbReference type="EMBL" id="BRYA01000455">
    <property type="protein sequence ID" value="GMI49048.1"/>
    <property type="molecule type" value="Genomic_DNA"/>
</dbReference>
<evidence type="ECO:0000256" key="4">
    <source>
        <dbReference type="ARBA" id="ARBA00023242"/>
    </source>
</evidence>
<feature type="region of interest" description="Disordered" evidence="6">
    <location>
        <begin position="143"/>
        <end position="248"/>
    </location>
</feature>